<evidence type="ECO:0000313" key="2">
    <source>
        <dbReference type="Proteomes" id="UP000681290"/>
    </source>
</evidence>
<evidence type="ECO:0000313" key="1">
    <source>
        <dbReference type="EMBL" id="GIP56765.1"/>
    </source>
</evidence>
<name>A0ABQ4ML93_9BACL</name>
<gene>
    <name evidence="1" type="ORF">J15TS10_05790</name>
</gene>
<sequence length="85" mass="10240">MHDVTHFKMDKVKQWILKNNTSINPDDLSDDLDLIEHRVIDSLQFVEFILFLETVVGEEVYTKDFELNRIRSLQSIEKYYFQKES</sequence>
<dbReference type="Proteomes" id="UP000681290">
    <property type="component" value="Unassembled WGS sequence"/>
</dbReference>
<keyword evidence="2" id="KW-1185">Reference proteome</keyword>
<accession>A0ABQ4ML93</accession>
<dbReference type="InterPro" id="IPR036736">
    <property type="entry name" value="ACP-like_sf"/>
</dbReference>
<reference evidence="1 2" key="1">
    <citation type="submission" date="2021-03" db="EMBL/GenBank/DDBJ databases">
        <title>Antimicrobial resistance genes in bacteria isolated from Japanese honey, and their potential for conferring macrolide and lincosamide resistance in the American foulbrood pathogen Paenibacillus larvae.</title>
        <authorList>
            <person name="Okamoto M."/>
            <person name="Kumagai M."/>
            <person name="Kanamori H."/>
            <person name="Takamatsu D."/>
        </authorList>
    </citation>
    <scope>NUCLEOTIDE SEQUENCE [LARGE SCALE GENOMIC DNA]</scope>
    <source>
        <strain evidence="1 2">J15TS10</strain>
    </source>
</reference>
<dbReference type="Gene3D" id="1.10.1200.10">
    <property type="entry name" value="ACP-like"/>
    <property type="match status" value="1"/>
</dbReference>
<organism evidence="1 2">
    <name type="scientific">Paenibacillus woosongensis</name>
    <dbReference type="NCBI Taxonomy" id="307580"/>
    <lineage>
        <taxon>Bacteria</taxon>
        <taxon>Bacillati</taxon>
        <taxon>Bacillota</taxon>
        <taxon>Bacilli</taxon>
        <taxon>Bacillales</taxon>
        <taxon>Paenibacillaceae</taxon>
        <taxon>Paenibacillus</taxon>
    </lineage>
</organism>
<evidence type="ECO:0008006" key="3">
    <source>
        <dbReference type="Google" id="ProtNLM"/>
    </source>
</evidence>
<proteinExistence type="predicted"/>
<comment type="caution">
    <text evidence="1">The sequence shown here is derived from an EMBL/GenBank/DDBJ whole genome shotgun (WGS) entry which is preliminary data.</text>
</comment>
<protein>
    <recommendedName>
        <fullName evidence="3">Carrier domain-containing protein</fullName>
    </recommendedName>
</protein>
<dbReference type="RefSeq" id="WP_213588800.1">
    <property type="nucleotide sequence ID" value="NZ_BOSM01000001.1"/>
</dbReference>
<dbReference type="EMBL" id="BOSM01000001">
    <property type="protein sequence ID" value="GIP56765.1"/>
    <property type="molecule type" value="Genomic_DNA"/>
</dbReference>
<dbReference type="SUPFAM" id="SSF47336">
    <property type="entry name" value="ACP-like"/>
    <property type="match status" value="1"/>
</dbReference>